<evidence type="ECO:0000259" key="9">
    <source>
        <dbReference type="PROSITE" id="PS50048"/>
    </source>
</evidence>
<evidence type="ECO:0000313" key="10">
    <source>
        <dbReference type="EMBL" id="KAE8379058.1"/>
    </source>
</evidence>
<evidence type="ECO:0000256" key="3">
    <source>
        <dbReference type="ARBA" id="ARBA00023015"/>
    </source>
</evidence>
<dbReference type="GO" id="GO:0003677">
    <property type="term" value="F:DNA binding"/>
    <property type="evidence" value="ECO:0007669"/>
    <property type="project" value="UniProtKB-KW"/>
</dbReference>
<keyword evidence="8" id="KW-0812">Transmembrane</keyword>
<accession>A0A5N7BBB2</accession>
<dbReference type="OrthoDB" id="39175at2759"/>
<protein>
    <submittedName>
        <fullName evidence="10">Fungal-specific transcription factor domain-containing protein</fullName>
    </submittedName>
</protein>
<dbReference type="SMART" id="SM00066">
    <property type="entry name" value="GAL4"/>
    <property type="match status" value="1"/>
</dbReference>
<dbReference type="CDD" id="cd00067">
    <property type="entry name" value="GAL4"/>
    <property type="match status" value="1"/>
</dbReference>
<dbReference type="GO" id="GO:0005634">
    <property type="term" value="C:nucleus"/>
    <property type="evidence" value="ECO:0007669"/>
    <property type="project" value="UniProtKB-SubCell"/>
</dbReference>
<feature type="transmembrane region" description="Helical" evidence="8">
    <location>
        <begin position="439"/>
        <end position="459"/>
    </location>
</feature>
<proteinExistence type="predicted"/>
<name>A0A5N7BBB2_9EURO</name>
<reference evidence="10 11" key="1">
    <citation type="submission" date="2019-04" db="EMBL/GenBank/DDBJ databases">
        <title>Friends and foes A comparative genomics studyof 23 Aspergillus species from section Flavi.</title>
        <authorList>
            <consortium name="DOE Joint Genome Institute"/>
            <person name="Kjaerbolling I."/>
            <person name="Vesth T."/>
            <person name="Frisvad J.C."/>
            <person name="Nybo J.L."/>
            <person name="Theobald S."/>
            <person name="Kildgaard S."/>
            <person name="Isbrandt T."/>
            <person name="Kuo A."/>
            <person name="Sato A."/>
            <person name="Lyhne E.K."/>
            <person name="Kogle M.E."/>
            <person name="Wiebenga A."/>
            <person name="Kun R.S."/>
            <person name="Lubbers R.J."/>
            <person name="Makela M.R."/>
            <person name="Barry K."/>
            <person name="Chovatia M."/>
            <person name="Clum A."/>
            <person name="Daum C."/>
            <person name="Haridas S."/>
            <person name="He G."/>
            <person name="LaButti K."/>
            <person name="Lipzen A."/>
            <person name="Mondo S."/>
            <person name="Riley R."/>
            <person name="Salamov A."/>
            <person name="Simmons B.A."/>
            <person name="Magnuson J.K."/>
            <person name="Henrissat B."/>
            <person name="Mortensen U.H."/>
            <person name="Larsen T.O."/>
            <person name="Devries R.P."/>
            <person name="Grigoriev I.V."/>
            <person name="Machida M."/>
            <person name="Baker S.E."/>
            <person name="Andersen M.R."/>
        </authorList>
    </citation>
    <scope>NUCLEOTIDE SEQUENCE [LARGE SCALE GENOMIC DNA]</scope>
    <source>
        <strain evidence="10 11">IBT 29228</strain>
    </source>
</reference>
<sequence length="621" mass="70530">MSSNTNDLSPRVSRSCDRCKAQKVRCIVPPASTSCENCARRNKPCHFGTTKRLLRRSNLISRGQRQSSQYGDLQHDSPPYRQPDPGLFIDRLLADPQATGVTNDSTLLFRAHDNYIASTNLSFFSDSKIRLISERLGHNKLQALLEDNEADVDDRMNKSHGPTRPPIKFVLPSQPLFIDDRLSQNCINAFFEHVHPLYPFLDREEFEASIRDSNLARDIMRNPALSALYHAVLALGCQYVGGGSFHPGTGKAWRLFQVSLGLFSEILYPSEDLVNLQAITSMAIFALNMSCIQIIETLITEAARMAHYRGYHHLLHTNGREKCCYRTFWVVYCLERLKCLLCNRGPLLADYDIGCPIPHVPEATVSGYNFFLGTIKISRLISKAHYTLFSISATTRTRDQYNVAIKSLEDDLAKWASTLPLQLRPGQPFRPMDYQRQPGVGMMVMQLHYIYYALVISLCRLRLHINSEGPSIGQVKQRLLVTSRLVIKSTRYIDKQPYVPIWVLTVVPISAMFVIFDFIVFNPLHPETEFNLALMDVAVTYFLRLETVTEASFRSSKLADFAHISNDFIQNFLYGRTPCRLDSVVDSAAPPENQVPAPVERDESIWYLQGSSTHSTLLFQF</sequence>
<keyword evidence="8" id="KW-0472">Membrane</keyword>
<dbReference type="PROSITE" id="PS00463">
    <property type="entry name" value="ZN2_CY6_FUNGAL_1"/>
    <property type="match status" value="1"/>
</dbReference>
<feature type="domain" description="Zn(2)-C6 fungal-type" evidence="9">
    <location>
        <begin position="15"/>
        <end position="47"/>
    </location>
</feature>
<evidence type="ECO:0000256" key="1">
    <source>
        <dbReference type="ARBA" id="ARBA00004123"/>
    </source>
</evidence>
<evidence type="ECO:0000256" key="6">
    <source>
        <dbReference type="ARBA" id="ARBA00023242"/>
    </source>
</evidence>
<gene>
    <name evidence="10" type="ORF">BDV26DRAFT_260258</name>
</gene>
<dbReference type="Gene3D" id="4.10.240.10">
    <property type="entry name" value="Zn(2)-C6 fungal-type DNA-binding domain"/>
    <property type="match status" value="1"/>
</dbReference>
<dbReference type="InterPro" id="IPR001138">
    <property type="entry name" value="Zn2Cys6_DnaBD"/>
</dbReference>
<dbReference type="PROSITE" id="PS50048">
    <property type="entry name" value="ZN2_CY6_FUNGAL_2"/>
    <property type="match status" value="1"/>
</dbReference>
<dbReference type="InterPro" id="IPR007219">
    <property type="entry name" value="XnlR_reg_dom"/>
</dbReference>
<dbReference type="SUPFAM" id="SSF57701">
    <property type="entry name" value="Zn2/Cys6 DNA-binding domain"/>
    <property type="match status" value="1"/>
</dbReference>
<keyword evidence="2" id="KW-0479">Metal-binding</keyword>
<keyword evidence="11" id="KW-1185">Reference proteome</keyword>
<evidence type="ECO:0000256" key="8">
    <source>
        <dbReference type="SAM" id="Phobius"/>
    </source>
</evidence>
<evidence type="ECO:0000256" key="4">
    <source>
        <dbReference type="ARBA" id="ARBA00023125"/>
    </source>
</evidence>
<keyword evidence="6" id="KW-0539">Nucleus</keyword>
<organism evidence="10 11">
    <name type="scientific">Aspergillus bertholletiae</name>
    <dbReference type="NCBI Taxonomy" id="1226010"/>
    <lineage>
        <taxon>Eukaryota</taxon>
        <taxon>Fungi</taxon>
        <taxon>Dikarya</taxon>
        <taxon>Ascomycota</taxon>
        <taxon>Pezizomycotina</taxon>
        <taxon>Eurotiomycetes</taxon>
        <taxon>Eurotiomycetidae</taxon>
        <taxon>Eurotiales</taxon>
        <taxon>Aspergillaceae</taxon>
        <taxon>Aspergillus</taxon>
        <taxon>Aspergillus subgen. Circumdati</taxon>
    </lineage>
</organism>
<dbReference type="InterPro" id="IPR036864">
    <property type="entry name" value="Zn2-C6_fun-type_DNA-bd_sf"/>
</dbReference>
<dbReference type="PANTHER" id="PTHR46910">
    <property type="entry name" value="TRANSCRIPTION FACTOR PDR1"/>
    <property type="match status" value="1"/>
</dbReference>
<keyword evidence="3" id="KW-0805">Transcription regulation</keyword>
<keyword evidence="4" id="KW-0238">DNA-binding</keyword>
<evidence type="ECO:0000256" key="5">
    <source>
        <dbReference type="ARBA" id="ARBA00023163"/>
    </source>
</evidence>
<feature type="compositionally biased region" description="Polar residues" evidence="7">
    <location>
        <begin position="58"/>
        <end position="71"/>
    </location>
</feature>
<dbReference type="PANTHER" id="PTHR46910:SF3">
    <property type="entry name" value="HALOTOLERANCE PROTEIN 9-RELATED"/>
    <property type="match status" value="1"/>
</dbReference>
<dbReference type="InterPro" id="IPR050987">
    <property type="entry name" value="AtrR-like"/>
</dbReference>
<dbReference type="Proteomes" id="UP000326198">
    <property type="component" value="Unassembled WGS sequence"/>
</dbReference>
<dbReference type="AlphaFoldDB" id="A0A5N7BBB2"/>
<evidence type="ECO:0000313" key="11">
    <source>
        <dbReference type="Proteomes" id="UP000326198"/>
    </source>
</evidence>
<dbReference type="EMBL" id="ML736199">
    <property type="protein sequence ID" value="KAE8379058.1"/>
    <property type="molecule type" value="Genomic_DNA"/>
</dbReference>
<evidence type="ECO:0000256" key="7">
    <source>
        <dbReference type="SAM" id="MobiDB-lite"/>
    </source>
</evidence>
<keyword evidence="5" id="KW-0804">Transcription</keyword>
<evidence type="ECO:0000256" key="2">
    <source>
        <dbReference type="ARBA" id="ARBA00022723"/>
    </source>
</evidence>
<feature type="region of interest" description="Disordered" evidence="7">
    <location>
        <begin position="56"/>
        <end position="81"/>
    </location>
</feature>
<dbReference type="CDD" id="cd12148">
    <property type="entry name" value="fungal_TF_MHR"/>
    <property type="match status" value="1"/>
</dbReference>
<dbReference type="GO" id="GO:0008270">
    <property type="term" value="F:zinc ion binding"/>
    <property type="evidence" value="ECO:0007669"/>
    <property type="project" value="InterPro"/>
</dbReference>
<dbReference type="GO" id="GO:0009893">
    <property type="term" value="P:positive regulation of metabolic process"/>
    <property type="evidence" value="ECO:0007669"/>
    <property type="project" value="UniProtKB-ARBA"/>
</dbReference>
<dbReference type="Pfam" id="PF04082">
    <property type="entry name" value="Fungal_trans"/>
    <property type="match status" value="1"/>
</dbReference>
<keyword evidence="8" id="KW-1133">Transmembrane helix</keyword>
<dbReference type="GO" id="GO:0000981">
    <property type="term" value="F:DNA-binding transcription factor activity, RNA polymerase II-specific"/>
    <property type="evidence" value="ECO:0007669"/>
    <property type="project" value="InterPro"/>
</dbReference>
<dbReference type="GO" id="GO:0006351">
    <property type="term" value="P:DNA-templated transcription"/>
    <property type="evidence" value="ECO:0007669"/>
    <property type="project" value="InterPro"/>
</dbReference>
<feature type="transmembrane region" description="Helical" evidence="8">
    <location>
        <begin position="498"/>
        <end position="521"/>
    </location>
</feature>
<comment type="subcellular location">
    <subcellularLocation>
        <location evidence="1">Nucleus</location>
    </subcellularLocation>
</comment>